<dbReference type="PANTHER" id="PTHR45136">
    <property type="entry name" value="ABC TRANSPORTER DOMAIN-CONTAINING PROTEIN"/>
    <property type="match status" value="1"/>
</dbReference>
<dbReference type="AlphaFoldDB" id="A0A9R1UL34"/>
<feature type="transmembrane region" description="Helical" evidence="10">
    <location>
        <begin position="71"/>
        <end position="90"/>
    </location>
</feature>
<feature type="transmembrane region" description="Helical" evidence="10">
    <location>
        <begin position="905"/>
        <end position="928"/>
    </location>
</feature>
<gene>
    <name evidence="13" type="ORF">LSAT_V11C900493990</name>
</gene>
<evidence type="ECO:0000256" key="10">
    <source>
        <dbReference type="SAM" id="Phobius"/>
    </source>
</evidence>
<comment type="caution">
    <text evidence="13">The sequence shown here is derived from an EMBL/GenBank/DDBJ whole genome shotgun (WGS) entry which is preliminary data.</text>
</comment>
<keyword evidence="7 10" id="KW-1133">Transmembrane helix</keyword>
<dbReference type="GO" id="GO:0016887">
    <property type="term" value="F:ATP hydrolysis activity"/>
    <property type="evidence" value="ECO:0007669"/>
    <property type="project" value="InterPro"/>
</dbReference>
<keyword evidence="6" id="KW-0067">ATP-binding</keyword>
<protein>
    <recommendedName>
        <fullName evidence="15">Multidrug resistance protein</fullName>
    </recommendedName>
</protein>
<organism evidence="13 14">
    <name type="scientific">Lactuca sativa</name>
    <name type="common">Garden lettuce</name>
    <dbReference type="NCBI Taxonomy" id="4236"/>
    <lineage>
        <taxon>Eukaryota</taxon>
        <taxon>Viridiplantae</taxon>
        <taxon>Streptophyta</taxon>
        <taxon>Embryophyta</taxon>
        <taxon>Tracheophyta</taxon>
        <taxon>Spermatophyta</taxon>
        <taxon>Magnoliopsida</taxon>
        <taxon>eudicotyledons</taxon>
        <taxon>Gunneridae</taxon>
        <taxon>Pentapetalae</taxon>
        <taxon>asterids</taxon>
        <taxon>campanulids</taxon>
        <taxon>Asterales</taxon>
        <taxon>Asteraceae</taxon>
        <taxon>Cichorioideae</taxon>
        <taxon>Cichorieae</taxon>
        <taxon>Lactucinae</taxon>
        <taxon>Lactuca</taxon>
    </lineage>
</organism>
<reference evidence="13 14" key="1">
    <citation type="journal article" date="2017" name="Nat. Commun.">
        <title>Genome assembly with in vitro proximity ligation data and whole-genome triplication in lettuce.</title>
        <authorList>
            <person name="Reyes-Chin-Wo S."/>
            <person name="Wang Z."/>
            <person name="Yang X."/>
            <person name="Kozik A."/>
            <person name="Arikit S."/>
            <person name="Song C."/>
            <person name="Xia L."/>
            <person name="Froenicke L."/>
            <person name="Lavelle D.O."/>
            <person name="Truco M.J."/>
            <person name="Xia R."/>
            <person name="Zhu S."/>
            <person name="Xu C."/>
            <person name="Xu H."/>
            <person name="Xu X."/>
            <person name="Cox K."/>
            <person name="Korf I."/>
            <person name="Meyers B.C."/>
            <person name="Michelmore R.W."/>
        </authorList>
    </citation>
    <scope>NUCLEOTIDE SEQUENCE [LARGE SCALE GENOMIC DNA]</scope>
    <source>
        <strain evidence="14">cv. Salinas</strain>
        <tissue evidence="13">Seedlings</tissue>
    </source>
</reference>
<dbReference type="Pfam" id="PF00005">
    <property type="entry name" value="ABC_tran"/>
    <property type="match status" value="2"/>
</dbReference>
<feature type="domain" description="ABC transmembrane type-1" evidence="12">
    <location>
        <begin position="27"/>
        <end position="314"/>
    </location>
</feature>
<evidence type="ECO:0000259" key="11">
    <source>
        <dbReference type="PROSITE" id="PS50893"/>
    </source>
</evidence>
<dbReference type="Gene3D" id="3.40.50.300">
    <property type="entry name" value="P-loop containing nucleotide triphosphate hydrolases"/>
    <property type="match status" value="2"/>
</dbReference>
<feature type="transmembrane region" description="Helical" evidence="10">
    <location>
        <begin position="828"/>
        <end position="847"/>
    </location>
</feature>
<dbReference type="SUPFAM" id="SSF52540">
    <property type="entry name" value="P-loop containing nucleoside triphosphate hydrolases"/>
    <property type="match status" value="2"/>
</dbReference>
<feature type="domain" description="ABC transporter" evidence="11">
    <location>
        <begin position="1006"/>
        <end position="1242"/>
    </location>
</feature>
<dbReference type="EMBL" id="NBSK02000009">
    <property type="protein sequence ID" value="KAJ0188943.1"/>
    <property type="molecule type" value="Genomic_DNA"/>
</dbReference>
<evidence type="ECO:0000313" key="14">
    <source>
        <dbReference type="Proteomes" id="UP000235145"/>
    </source>
</evidence>
<evidence type="ECO:0000256" key="3">
    <source>
        <dbReference type="ARBA" id="ARBA00022692"/>
    </source>
</evidence>
<dbReference type="Proteomes" id="UP000235145">
    <property type="component" value="Unassembled WGS sequence"/>
</dbReference>
<feature type="domain" description="ABC transmembrane type-1" evidence="12">
    <location>
        <begin position="682"/>
        <end position="969"/>
    </location>
</feature>
<evidence type="ECO:0000256" key="7">
    <source>
        <dbReference type="ARBA" id="ARBA00022989"/>
    </source>
</evidence>
<dbReference type="InterPro" id="IPR003593">
    <property type="entry name" value="AAA+_ATPase"/>
</dbReference>
<evidence type="ECO:0000256" key="9">
    <source>
        <dbReference type="ARBA" id="ARBA00023180"/>
    </source>
</evidence>
<evidence type="ECO:0000256" key="1">
    <source>
        <dbReference type="ARBA" id="ARBA00007577"/>
    </source>
</evidence>
<keyword evidence="3 10" id="KW-0812">Transmembrane</keyword>
<dbReference type="CDD" id="cd03249">
    <property type="entry name" value="ABC_MTABC3_MDL1_MDL2"/>
    <property type="match status" value="2"/>
</dbReference>
<dbReference type="CDD" id="cd18577">
    <property type="entry name" value="ABC_6TM_Pgp_ABCB1_D1_like"/>
    <property type="match status" value="1"/>
</dbReference>
<keyword evidence="2" id="KW-0813">Transport</keyword>
<evidence type="ECO:0000256" key="4">
    <source>
        <dbReference type="ARBA" id="ARBA00022737"/>
    </source>
</evidence>
<proteinExistence type="inferred from homology"/>
<dbReference type="GO" id="GO:0042626">
    <property type="term" value="F:ATPase-coupled transmembrane transporter activity"/>
    <property type="evidence" value="ECO:0000318"/>
    <property type="project" value="GO_Central"/>
</dbReference>
<evidence type="ECO:0000259" key="12">
    <source>
        <dbReference type="PROSITE" id="PS50929"/>
    </source>
</evidence>
<feature type="transmembrane region" description="Helical" evidence="10">
    <location>
        <begin position="802"/>
        <end position="822"/>
    </location>
</feature>
<evidence type="ECO:0000313" key="13">
    <source>
        <dbReference type="EMBL" id="KAJ0188943.1"/>
    </source>
</evidence>
<feature type="transmembrane region" description="Helical" evidence="10">
    <location>
        <begin position="726"/>
        <end position="750"/>
    </location>
</feature>
<keyword evidence="14" id="KW-1185">Reference proteome</keyword>
<evidence type="ECO:0008006" key="15">
    <source>
        <dbReference type="Google" id="ProtNLM"/>
    </source>
</evidence>
<feature type="transmembrane region" description="Helical" evidence="10">
    <location>
        <begin position="174"/>
        <end position="191"/>
    </location>
</feature>
<keyword evidence="5" id="KW-0547">Nucleotide-binding</keyword>
<dbReference type="GO" id="GO:0055085">
    <property type="term" value="P:transmembrane transport"/>
    <property type="evidence" value="ECO:0000318"/>
    <property type="project" value="GO_Central"/>
</dbReference>
<sequence length="1251" mass="136670">MEKSSKDNKDGIFRYAEGYDKFLMFCGTLGSIGDGLQIPLMMYVLSDVINDFGNPNAKLTNSIVDKYSLRLLYVAILVGLSAFIEGLCWARTAERQTSRMRLEYLKSVLKQDVGFFDTQEAGSSTTYQVVSTITADSNMIQITIGEKIPNCLAYLSSFFFCHIFAFVLSWRITLAALPFTVIFLVPALGFGKHMMDVAMLMVASYGTAGSIAEQAISSIRTVYSYVGERQTINKFSKALETTTQLGIKVGLARGLMLGSMGTIYVSWAFQAWVGSLLVSKHGEKGGDVFVAGFNVLMGGLNILTTLPNLTAITESQGAATRINEMINRNPTIDSEDKKGKALSYVRGEIELKGIYFSYPSRPDTAILQGLNLRVPSGKTVGLVGGSGSGKSTIISLLQRFYDPIEGEIFLDGYKIKKLHLKWLRSQIGLVNQEPILFATSIRENILFGKEGASMDDVVVAAKGANAHDFIVKLPDGYETNVGQFGFQLSGGQKQRIAIARALIRDPKILLLDEATSALDAQSERVVQEAIDQASVGRTTIVIAHRLSTIRQANLIYVLRSGKVLESGSHDELMQMGNEYFEMVQLQQSAPQNELTPRSSASNQMSHYRAMVAPSPASARSSAPGTPSLNPFSPAFSLSAPYSVQYDASYESEDEDGSNQPAHPTPSQIRLLKMNTPEWGKALWGCIGAIASGAVQPINAYCVGGLINVYFRPDKSSIVGHARVYSFVFLGLGVFNFFSSVIQHYSFAVMGEKLTTRVREKLLEKLLTFEIGWYDQDENTSAAICARLSTEANMVRSLVGDRLSLLTQAFFGAIFAYTLGIVLSWRLALVLMAAQPFLIGSFYARSVLMKSLSEKSQKAQKEGSQLASEAVINHRTITAFSSQKRIIGLFKDTLEGPRKESVRQSYFSGIGLFSSQFLAAASTALAYWYGGRLLTQGLIEPAKLFQAFLVLLFTAYTIADAGSMTKDISRGSNAVGSVFAILDKTTEIDPDTSWGRESIKGNIRGRVELKNVFFAYPSRPDQMVFKGINLKIRQGTSMALVGPSGSGKSTVIGLIERFYDPLKGAVFIDERDIKDYNLRALRLHIALVSQEPTLFAGTIHENIAYGKPGAKESEIRKAAMLANAHEFISGMKDGYETYCGERGVQLSGGQKQRIALARAMLKNPSILLLDEATSALDTVSESLVQEALEKMMKGRTCIVVAHRLSTIQKSDSIAVIQDGKVAEQGSHSDLLSVRGGAYSNLVKMQGGNSPYR</sequence>
<keyword evidence="8 10" id="KW-0472">Membrane</keyword>
<dbReference type="GO" id="GO:0005524">
    <property type="term" value="F:ATP binding"/>
    <property type="evidence" value="ECO:0007669"/>
    <property type="project" value="UniProtKB-KW"/>
</dbReference>
<dbReference type="GO" id="GO:0016020">
    <property type="term" value="C:membrane"/>
    <property type="evidence" value="ECO:0000318"/>
    <property type="project" value="GO_Central"/>
</dbReference>
<feature type="transmembrane region" description="Helical" evidence="10">
    <location>
        <begin position="681"/>
        <end position="706"/>
    </location>
</feature>
<dbReference type="SUPFAM" id="SSF90123">
    <property type="entry name" value="ABC transporter transmembrane region"/>
    <property type="match status" value="2"/>
</dbReference>
<dbReference type="InterPro" id="IPR017871">
    <property type="entry name" value="ABC_transporter-like_CS"/>
</dbReference>
<dbReference type="PROSITE" id="PS00211">
    <property type="entry name" value="ABC_TRANSPORTER_1"/>
    <property type="match status" value="2"/>
</dbReference>
<feature type="transmembrane region" description="Helical" evidence="10">
    <location>
        <begin position="21"/>
        <end position="45"/>
    </location>
</feature>
<keyword evidence="9" id="KW-0325">Glycoprotein</keyword>
<evidence type="ECO:0000256" key="6">
    <source>
        <dbReference type="ARBA" id="ARBA00022840"/>
    </source>
</evidence>
<evidence type="ECO:0000256" key="2">
    <source>
        <dbReference type="ARBA" id="ARBA00022448"/>
    </source>
</evidence>
<dbReference type="InterPro" id="IPR011527">
    <property type="entry name" value="ABC1_TM_dom"/>
</dbReference>
<dbReference type="Pfam" id="PF00664">
    <property type="entry name" value="ABC_membrane"/>
    <property type="match status" value="2"/>
</dbReference>
<dbReference type="PROSITE" id="PS50893">
    <property type="entry name" value="ABC_TRANSPORTER_2"/>
    <property type="match status" value="2"/>
</dbReference>
<dbReference type="InterPro" id="IPR036640">
    <property type="entry name" value="ABC1_TM_sf"/>
</dbReference>
<dbReference type="InterPro" id="IPR003439">
    <property type="entry name" value="ABC_transporter-like_ATP-bd"/>
</dbReference>
<dbReference type="CDD" id="cd18578">
    <property type="entry name" value="ABC_6TM_Pgp_ABCB1_D2_like"/>
    <property type="match status" value="1"/>
</dbReference>
<comment type="similarity">
    <text evidence="1">Belongs to the ABC transporter superfamily. ABCB family. Multidrug resistance exporter (TC 3.A.1.201) subfamily.</text>
</comment>
<accession>A0A9R1UL34</accession>
<dbReference type="SMART" id="SM00382">
    <property type="entry name" value="AAA"/>
    <property type="match status" value="2"/>
</dbReference>
<dbReference type="Gramene" id="rna-gnl|WGS:NBSK|LSAT_0X6901_mrna">
    <property type="protein sequence ID" value="cds-PLY85159.1"/>
    <property type="gene ID" value="gene-LSAT_0X6901"/>
</dbReference>
<dbReference type="PROSITE" id="PS50929">
    <property type="entry name" value="ABC_TM1F"/>
    <property type="match status" value="2"/>
</dbReference>
<evidence type="ECO:0000256" key="8">
    <source>
        <dbReference type="ARBA" id="ARBA00023136"/>
    </source>
</evidence>
<feature type="transmembrane region" description="Helical" evidence="10">
    <location>
        <begin position="151"/>
        <end position="168"/>
    </location>
</feature>
<keyword evidence="4" id="KW-0677">Repeat</keyword>
<dbReference type="PANTHER" id="PTHR45136:SF2">
    <property type="entry name" value="ABC TRANSPORTER DOMAIN-CONTAINING PROTEIN"/>
    <property type="match status" value="1"/>
</dbReference>
<dbReference type="GO" id="GO:0140359">
    <property type="term" value="F:ABC-type transporter activity"/>
    <property type="evidence" value="ECO:0007669"/>
    <property type="project" value="InterPro"/>
</dbReference>
<dbReference type="Gene3D" id="1.20.1560.10">
    <property type="entry name" value="ABC transporter type 1, transmembrane domain"/>
    <property type="match status" value="1"/>
</dbReference>
<feature type="domain" description="ABC transporter" evidence="11">
    <location>
        <begin position="349"/>
        <end position="585"/>
    </location>
</feature>
<name>A0A9R1UL34_LACSA</name>
<dbReference type="FunFam" id="3.40.50.300:FF:000205">
    <property type="entry name" value="ABC transporter B family member 4"/>
    <property type="match status" value="2"/>
</dbReference>
<evidence type="ECO:0000256" key="5">
    <source>
        <dbReference type="ARBA" id="ARBA00022741"/>
    </source>
</evidence>
<dbReference type="InterPro" id="IPR027417">
    <property type="entry name" value="P-loop_NTPase"/>
</dbReference>